<organism evidence="2">
    <name type="scientific">Plasmodium vivax</name>
    <name type="common">malaria parasite P. vivax</name>
    <dbReference type="NCBI Taxonomy" id="5855"/>
    <lineage>
        <taxon>Eukaryota</taxon>
        <taxon>Sar</taxon>
        <taxon>Alveolata</taxon>
        <taxon>Apicomplexa</taxon>
        <taxon>Aconoidasida</taxon>
        <taxon>Haemosporida</taxon>
        <taxon>Plasmodiidae</taxon>
        <taxon>Plasmodium</taxon>
        <taxon>Plasmodium (Plasmodium)</taxon>
    </lineage>
</organism>
<evidence type="ECO:0000313" key="2">
    <source>
        <dbReference type="EMBL" id="VUZ99561.1"/>
    </source>
</evidence>
<accession>A0A565A4W4</accession>
<dbReference type="AlphaFoldDB" id="A0A565A4W4"/>
<reference evidence="2" key="1">
    <citation type="submission" date="2016-07" db="EMBL/GenBank/DDBJ databases">
        <authorList>
            <consortium name="Pathogen Informatics"/>
        </authorList>
    </citation>
    <scope>NUCLEOTIDE SEQUENCE</scope>
</reference>
<dbReference type="OrthoDB" id="387321at2759"/>
<dbReference type="VEuPathDB" id="PlasmoDB:PVW1_050043200"/>
<dbReference type="VEuPathDB" id="PlasmoDB:PVP01_0002760"/>
<feature type="transmembrane region" description="Helical" evidence="1">
    <location>
        <begin position="258"/>
        <end position="278"/>
    </location>
</feature>
<keyword evidence="1" id="KW-0472">Membrane</keyword>
<evidence type="ECO:0000256" key="1">
    <source>
        <dbReference type="SAM" id="Phobius"/>
    </source>
</evidence>
<proteinExistence type="predicted"/>
<protein>
    <submittedName>
        <fullName evidence="2">VIR protein</fullName>
    </submittedName>
</protein>
<sequence length="334" mass="39222">MEVQLKSVLWLDSISSEDYSFCINAPHYKERLKDVEDKKRNTEKMEKIKCDSLKTMMFSESSSAQDICKEFTLLHESISEYSAKIYTQGKIFSPGDCDFLNYWLNNKLSKSINVGDKIDVRGFYNEIKNNNQEIFSGYEYLENDMKNIDPEILKNMELLYDLYNYQQRILDLLLNQVSSEEDNNQCSFYTDKCYEKYITAINRCYGIYDEFYKALKDFKSTYDIVIKQGTEDKYNCKGSDNFQLPEFDAVLQREKTKIMLIQGSSSFLMLILTFPLIYKFTPFGPFLQGKIKKVKNMWKSPKKNKEKLLSSMDIGNNISDNEKYKLAYNSVSNE</sequence>
<keyword evidence="1" id="KW-1133">Transmembrane helix</keyword>
<dbReference type="VEuPathDB" id="PlasmoDB:PVPAM_000037300"/>
<gene>
    <name evidence="2" type="ORF">PVP01_0002760</name>
</gene>
<dbReference type="EMBL" id="FLZR02000006">
    <property type="protein sequence ID" value="VUZ99561.1"/>
    <property type="molecule type" value="Genomic_DNA"/>
</dbReference>
<keyword evidence="1" id="KW-0812">Transmembrane</keyword>
<name>A0A565A4W4_PLAVI</name>
<dbReference type="Proteomes" id="UP000220605">
    <property type="component" value="Unassembled WGS sequence"/>
</dbReference>